<comment type="caution">
    <text evidence="1">The sequence shown here is derived from an EMBL/GenBank/DDBJ whole genome shotgun (WGS) entry which is preliminary data.</text>
</comment>
<dbReference type="AlphaFoldDB" id="A0A699Z913"/>
<keyword evidence="2" id="KW-1185">Reference proteome</keyword>
<reference evidence="1 2" key="1">
    <citation type="submission" date="2020-02" db="EMBL/GenBank/DDBJ databases">
        <title>Draft genome sequence of Haematococcus lacustris strain NIES-144.</title>
        <authorList>
            <person name="Morimoto D."/>
            <person name="Nakagawa S."/>
            <person name="Yoshida T."/>
            <person name="Sawayama S."/>
        </authorList>
    </citation>
    <scope>NUCLEOTIDE SEQUENCE [LARGE SCALE GENOMIC DNA]</scope>
    <source>
        <strain evidence="1 2">NIES-144</strain>
    </source>
</reference>
<organism evidence="1 2">
    <name type="scientific">Haematococcus lacustris</name>
    <name type="common">Green alga</name>
    <name type="synonym">Haematococcus pluvialis</name>
    <dbReference type="NCBI Taxonomy" id="44745"/>
    <lineage>
        <taxon>Eukaryota</taxon>
        <taxon>Viridiplantae</taxon>
        <taxon>Chlorophyta</taxon>
        <taxon>core chlorophytes</taxon>
        <taxon>Chlorophyceae</taxon>
        <taxon>CS clade</taxon>
        <taxon>Chlamydomonadales</taxon>
        <taxon>Haematococcaceae</taxon>
        <taxon>Haematococcus</taxon>
    </lineage>
</organism>
<dbReference type="EMBL" id="BLLF01001410">
    <property type="protein sequence ID" value="GFH19123.1"/>
    <property type="molecule type" value="Genomic_DNA"/>
</dbReference>
<evidence type="ECO:0000313" key="1">
    <source>
        <dbReference type="EMBL" id="GFH19123.1"/>
    </source>
</evidence>
<accession>A0A699Z913</accession>
<gene>
    <name evidence="1" type="ORF">HaLaN_16024</name>
</gene>
<dbReference type="Proteomes" id="UP000485058">
    <property type="component" value="Unassembled WGS sequence"/>
</dbReference>
<proteinExistence type="predicted"/>
<sequence length="246" mass="27226">MLSVSDSYALPTTTSVVWCHYQPDSPSSLPSLFRNFRHNRRTNVFFIPKTMPVNTNSVYYAALTVPSAMGCPELPLVVVEDDVAFAPNFYNHLSNLHKSALALAGSEPFLLALYRPSRVNNTVNVVKRLRDIQNQSGLLEDSWQTPHKEIPLASVQTGQRVVPGYQDMIVMNLVRYRASCFDSAPMVGNAKKPPCHVLSANVSIVQHTGSASAVFNDKHGRSTRFHMAEDFPVAHGLASEDPEGTW</sequence>
<evidence type="ECO:0000313" key="2">
    <source>
        <dbReference type="Proteomes" id="UP000485058"/>
    </source>
</evidence>
<name>A0A699Z913_HAELA</name>
<protein>
    <submittedName>
        <fullName evidence="1">Uncharacterized protein</fullName>
    </submittedName>
</protein>